<dbReference type="Proteomes" id="UP000326354">
    <property type="component" value="Chromosome"/>
</dbReference>
<keyword evidence="2" id="KW-1185">Reference proteome</keyword>
<protein>
    <recommendedName>
        <fullName evidence="3">Transglutaminase-like domain-containing protein</fullName>
    </recommendedName>
</protein>
<dbReference type="RefSeq" id="WP_151970787.1">
    <property type="nucleotide sequence ID" value="NZ_AP019860.1"/>
</dbReference>
<name>A0A5S9IRE7_UABAM</name>
<dbReference type="KEGG" id="uam:UABAM_05130"/>
<dbReference type="EMBL" id="AP019860">
    <property type="protein sequence ID" value="BBM86743.1"/>
    <property type="molecule type" value="Genomic_DNA"/>
</dbReference>
<proteinExistence type="predicted"/>
<evidence type="ECO:0008006" key="3">
    <source>
        <dbReference type="Google" id="ProtNLM"/>
    </source>
</evidence>
<organism evidence="1 2">
    <name type="scientific">Uabimicrobium amorphum</name>
    <dbReference type="NCBI Taxonomy" id="2596890"/>
    <lineage>
        <taxon>Bacteria</taxon>
        <taxon>Pseudomonadati</taxon>
        <taxon>Planctomycetota</taxon>
        <taxon>Candidatus Uabimicrobiia</taxon>
        <taxon>Candidatus Uabimicrobiales</taxon>
        <taxon>Candidatus Uabimicrobiaceae</taxon>
        <taxon>Candidatus Uabimicrobium</taxon>
    </lineage>
</organism>
<sequence>MKIGEIPINKVPKDILRKELDTFSLKEKGLKKILSNNQLTTQQKIKKIADEGTIRDIVTLLWMIRDGEGDKQIPQQSSCLHSAKQIFHAVNNNYEGASFECVEAAMLAATILRHKNIDSYLLYMTGMNLGAGHTICVYRTTLGWATIGVGNYDSTRPVVLTESFGLNVNEIFRVATRDRWFTRNIVTYSLRKPEEVHPNFVNGNTQGLFWLNLSTFFRGRWF</sequence>
<reference evidence="1 2" key="1">
    <citation type="submission" date="2019-08" db="EMBL/GenBank/DDBJ databases">
        <title>Complete genome sequence of Candidatus Uab amorphum.</title>
        <authorList>
            <person name="Shiratori T."/>
            <person name="Suzuki S."/>
            <person name="Kakizawa Y."/>
            <person name="Ishida K."/>
        </authorList>
    </citation>
    <scope>NUCLEOTIDE SEQUENCE [LARGE SCALE GENOMIC DNA]</scope>
    <source>
        <strain evidence="1 2">SRT547</strain>
    </source>
</reference>
<accession>A0A5S9IRE7</accession>
<evidence type="ECO:0000313" key="1">
    <source>
        <dbReference type="EMBL" id="BBM86743.1"/>
    </source>
</evidence>
<gene>
    <name evidence="1" type="ORF">UABAM_05130</name>
</gene>
<evidence type="ECO:0000313" key="2">
    <source>
        <dbReference type="Proteomes" id="UP000326354"/>
    </source>
</evidence>
<dbReference type="AlphaFoldDB" id="A0A5S9IRE7"/>